<comment type="caution">
    <text evidence="8">The sequence shown here is derived from an EMBL/GenBank/DDBJ whole genome shotgun (WGS) entry which is preliminary data.</text>
</comment>
<accession>A0A370IBB8</accession>
<organism evidence="8 9">
    <name type="scientific">Nocardia pseudobrasiliensis</name>
    <dbReference type="NCBI Taxonomy" id="45979"/>
    <lineage>
        <taxon>Bacteria</taxon>
        <taxon>Bacillati</taxon>
        <taxon>Actinomycetota</taxon>
        <taxon>Actinomycetes</taxon>
        <taxon>Mycobacteriales</taxon>
        <taxon>Nocardiaceae</taxon>
        <taxon>Nocardia</taxon>
    </lineage>
</organism>
<evidence type="ECO:0000313" key="8">
    <source>
        <dbReference type="EMBL" id="RDI68019.1"/>
    </source>
</evidence>
<gene>
    <name evidence="8" type="ORF">DFR76_102420</name>
</gene>
<protein>
    <submittedName>
        <fullName evidence="8">Putative LppA-like lipoprotein</fullName>
    </submittedName>
</protein>
<name>A0A370IBB8_9NOCA</name>
<keyword evidence="2" id="KW-1003">Cell membrane</keyword>
<keyword evidence="4" id="KW-0472">Membrane</keyword>
<dbReference type="Gene3D" id="3.30.2030.20">
    <property type="match status" value="1"/>
</dbReference>
<proteinExistence type="predicted"/>
<keyword evidence="5" id="KW-0564">Palmitate</keyword>
<feature type="chain" id="PRO_5038840984" evidence="7">
    <location>
        <begin position="24"/>
        <end position="181"/>
    </location>
</feature>
<keyword evidence="3 7" id="KW-0732">Signal</keyword>
<evidence type="ECO:0000256" key="3">
    <source>
        <dbReference type="ARBA" id="ARBA00022729"/>
    </source>
</evidence>
<dbReference type="GO" id="GO:0005886">
    <property type="term" value="C:plasma membrane"/>
    <property type="evidence" value="ECO:0007669"/>
    <property type="project" value="UniProtKB-SubCell"/>
</dbReference>
<dbReference type="RefSeq" id="WP_067992448.1">
    <property type="nucleotide sequence ID" value="NZ_QQBC01000002.1"/>
</dbReference>
<evidence type="ECO:0000313" key="9">
    <source>
        <dbReference type="Proteomes" id="UP000254869"/>
    </source>
</evidence>
<sequence>MTRHGVAALAALAATLMMGGCSMNDQREPTDPAETAAAAQRLRQRPTLEDSERQLQRVVEQIAAAATELVPELRWRWEREKTRLDCPPPYDRTDGRMLELALYVTPDQPIPDRLWPQFIERIRPIAATVGATAPNAVQDRAGRHDVRFVNPDDGTTIKVGSQVATVIGATVGCRLPRDRAG</sequence>
<dbReference type="Proteomes" id="UP000254869">
    <property type="component" value="Unassembled WGS sequence"/>
</dbReference>
<evidence type="ECO:0000256" key="4">
    <source>
        <dbReference type="ARBA" id="ARBA00023136"/>
    </source>
</evidence>
<reference evidence="8 9" key="1">
    <citation type="submission" date="2018-07" db="EMBL/GenBank/DDBJ databases">
        <title>Genomic Encyclopedia of Type Strains, Phase IV (KMG-IV): sequencing the most valuable type-strain genomes for metagenomic binning, comparative biology and taxonomic classification.</title>
        <authorList>
            <person name="Goeker M."/>
        </authorList>
    </citation>
    <scope>NUCLEOTIDE SEQUENCE [LARGE SCALE GENOMIC DNA]</scope>
    <source>
        <strain evidence="8 9">DSM 44290</strain>
    </source>
</reference>
<feature type="signal peptide" evidence="7">
    <location>
        <begin position="1"/>
        <end position="23"/>
    </location>
</feature>
<dbReference type="InterPro" id="IPR032018">
    <property type="entry name" value="LppA/LppB/LprP"/>
</dbReference>
<evidence type="ECO:0000256" key="1">
    <source>
        <dbReference type="ARBA" id="ARBA00004193"/>
    </source>
</evidence>
<evidence type="ECO:0000256" key="6">
    <source>
        <dbReference type="ARBA" id="ARBA00023288"/>
    </source>
</evidence>
<evidence type="ECO:0000256" key="5">
    <source>
        <dbReference type="ARBA" id="ARBA00023139"/>
    </source>
</evidence>
<keyword evidence="9" id="KW-1185">Reference proteome</keyword>
<dbReference type="EMBL" id="QQBC01000002">
    <property type="protein sequence ID" value="RDI68019.1"/>
    <property type="molecule type" value="Genomic_DNA"/>
</dbReference>
<keyword evidence="6 8" id="KW-0449">Lipoprotein</keyword>
<dbReference type="PROSITE" id="PS51257">
    <property type="entry name" value="PROKAR_LIPOPROTEIN"/>
    <property type="match status" value="1"/>
</dbReference>
<dbReference type="AlphaFoldDB" id="A0A370IBB8"/>
<dbReference type="STRING" id="1210086.GCA_001613105_00996"/>
<dbReference type="Pfam" id="PF16708">
    <property type="entry name" value="LppA"/>
    <property type="match status" value="1"/>
</dbReference>
<evidence type="ECO:0000256" key="7">
    <source>
        <dbReference type="SAM" id="SignalP"/>
    </source>
</evidence>
<evidence type="ECO:0000256" key="2">
    <source>
        <dbReference type="ARBA" id="ARBA00022475"/>
    </source>
</evidence>
<comment type="subcellular location">
    <subcellularLocation>
        <location evidence="1">Cell membrane</location>
        <topology evidence="1">Lipid-anchor</topology>
    </subcellularLocation>
</comment>